<accession>A0A3M8CYZ3</accession>
<reference evidence="2 3" key="1">
    <citation type="submission" date="2018-10" db="EMBL/GenBank/DDBJ databases">
        <title>Phylogenomics of Brevibacillus.</title>
        <authorList>
            <person name="Dunlap C."/>
        </authorList>
    </citation>
    <scope>NUCLEOTIDE SEQUENCE [LARGE SCALE GENOMIC DNA]</scope>
    <source>
        <strain evidence="2 3">JCM 15716</strain>
    </source>
</reference>
<comment type="caution">
    <text evidence="2">The sequence shown here is derived from an EMBL/GenBank/DDBJ whole genome shotgun (WGS) entry which is preliminary data.</text>
</comment>
<dbReference type="OrthoDB" id="5516776at2"/>
<feature type="transmembrane region" description="Helical" evidence="1">
    <location>
        <begin position="129"/>
        <end position="154"/>
    </location>
</feature>
<keyword evidence="1" id="KW-1133">Transmembrane helix</keyword>
<name>A0A3M8CYZ3_9BACL</name>
<dbReference type="InterPro" id="IPR012652">
    <property type="entry name" value="ThiW"/>
</dbReference>
<gene>
    <name evidence="2" type="primary">thiW</name>
    <name evidence="2" type="ORF">EDM56_26860</name>
</gene>
<feature type="transmembrane region" description="Helical" evidence="1">
    <location>
        <begin position="12"/>
        <end position="31"/>
    </location>
</feature>
<evidence type="ECO:0000313" key="3">
    <source>
        <dbReference type="Proteomes" id="UP000271031"/>
    </source>
</evidence>
<dbReference type="NCBIfam" id="TIGR02359">
    <property type="entry name" value="thiW"/>
    <property type="match status" value="1"/>
</dbReference>
<evidence type="ECO:0000256" key="1">
    <source>
        <dbReference type="SAM" id="Phobius"/>
    </source>
</evidence>
<dbReference type="PIRSF" id="PIRSF024534">
    <property type="entry name" value="ThiW"/>
    <property type="match status" value="1"/>
</dbReference>
<dbReference type="EMBL" id="RHHQ01000024">
    <property type="protein sequence ID" value="RNB81014.1"/>
    <property type="molecule type" value="Genomic_DNA"/>
</dbReference>
<proteinExistence type="predicted"/>
<dbReference type="RefSeq" id="WP_122921016.1">
    <property type="nucleotide sequence ID" value="NZ_RHHQ01000024.1"/>
</dbReference>
<evidence type="ECO:0000313" key="2">
    <source>
        <dbReference type="EMBL" id="RNB81014.1"/>
    </source>
</evidence>
<organism evidence="2 3">
    <name type="scientific">Brevibacillus fluminis</name>
    <dbReference type="NCBI Taxonomy" id="511487"/>
    <lineage>
        <taxon>Bacteria</taxon>
        <taxon>Bacillati</taxon>
        <taxon>Bacillota</taxon>
        <taxon>Bacilli</taxon>
        <taxon>Bacillales</taxon>
        <taxon>Paenibacillaceae</taxon>
        <taxon>Brevibacillus</taxon>
    </lineage>
</organism>
<dbReference type="AlphaFoldDB" id="A0A3M8CYZ3"/>
<keyword evidence="1" id="KW-0812">Transmembrane</keyword>
<dbReference type="Pfam" id="PF09512">
    <property type="entry name" value="ThiW"/>
    <property type="match status" value="1"/>
</dbReference>
<keyword evidence="3" id="KW-1185">Reference proteome</keyword>
<feature type="transmembrane region" description="Helical" evidence="1">
    <location>
        <begin position="70"/>
        <end position="90"/>
    </location>
</feature>
<dbReference type="Proteomes" id="UP000271031">
    <property type="component" value="Unassembled WGS sequence"/>
</dbReference>
<sequence>MKTTTSLLTKMAVLVAIGTLSSHLLAIPTGLAKAFPIQHAINVIAAVLLGPIPAVLVAFMIALLRNLLGVGTLLAFPGGMIGALLAGLLYQRIRQHWSAAVGEVVGTGIIGSLAAVPFAMLFMGQAVGMFAFLPAFLVSTLFGAAIGWVVVGLLKKGGLGESRPDHSPTLHKNR</sequence>
<protein>
    <submittedName>
        <fullName evidence="2">Energy coupling factor transporter S component ThiW</fullName>
    </submittedName>
</protein>
<feature type="transmembrane region" description="Helical" evidence="1">
    <location>
        <begin position="43"/>
        <end position="64"/>
    </location>
</feature>
<dbReference type="Gene3D" id="1.10.1760.20">
    <property type="match status" value="1"/>
</dbReference>
<feature type="transmembrane region" description="Helical" evidence="1">
    <location>
        <begin position="97"/>
        <end position="123"/>
    </location>
</feature>
<keyword evidence="1" id="KW-0472">Membrane</keyword>